<feature type="transmembrane region" description="Helical" evidence="1">
    <location>
        <begin position="107"/>
        <end position="129"/>
    </location>
</feature>
<reference evidence="2 3" key="1">
    <citation type="submission" date="2014-05" db="EMBL/GenBank/DDBJ databases">
        <title>Draft genome sequence of a rare smut relative, Tilletiaria anomala UBC 951.</title>
        <authorList>
            <consortium name="DOE Joint Genome Institute"/>
            <person name="Toome M."/>
            <person name="Kuo A."/>
            <person name="Henrissat B."/>
            <person name="Lipzen A."/>
            <person name="Tritt A."/>
            <person name="Yoshinaga Y."/>
            <person name="Zane M."/>
            <person name="Barry K."/>
            <person name="Grigoriev I.V."/>
            <person name="Spatafora J.W."/>
            <person name="Aimea M.C."/>
        </authorList>
    </citation>
    <scope>NUCLEOTIDE SEQUENCE [LARGE SCALE GENOMIC DNA]</scope>
    <source>
        <strain evidence="2 3">UBC 951</strain>
    </source>
</reference>
<keyword evidence="1" id="KW-0472">Membrane</keyword>
<gene>
    <name evidence="2" type="ORF">K437DRAFT_254608</name>
</gene>
<protein>
    <submittedName>
        <fullName evidence="2">Uncharacterized protein</fullName>
    </submittedName>
</protein>
<keyword evidence="1" id="KW-0812">Transmembrane</keyword>
<dbReference type="AlphaFoldDB" id="A0A066WE58"/>
<evidence type="ECO:0000313" key="3">
    <source>
        <dbReference type="Proteomes" id="UP000027361"/>
    </source>
</evidence>
<organism evidence="2 3">
    <name type="scientific">Tilletiaria anomala (strain ATCC 24038 / CBS 436.72 / UBC 951)</name>
    <dbReference type="NCBI Taxonomy" id="1037660"/>
    <lineage>
        <taxon>Eukaryota</taxon>
        <taxon>Fungi</taxon>
        <taxon>Dikarya</taxon>
        <taxon>Basidiomycota</taxon>
        <taxon>Ustilaginomycotina</taxon>
        <taxon>Exobasidiomycetes</taxon>
        <taxon>Georgefischeriales</taxon>
        <taxon>Tilletiariaceae</taxon>
        <taxon>Tilletiaria</taxon>
    </lineage>
</organism>
<comment type="caution">
    <text evidence="2">The sequence shown here is derived from an EMBL/GenBank/DDBJ whole genome shotgun (WGS) entry which is preliminary data.</text>
</comment>
<dbReference type="RefSeq" id="XP_013244911.1">
    <property type="nucleotide sequence ID" value="XM_013389457.1"/>
</dbReference>
<accession>A0A066WE58</accession>
<dbReference type="HOGENOM" id="CLU_1939580_0_0_1"/>
<keyword evidence="1" id="KW-1133">Transmembrane helix</keyword>
<dbReference type="Proteomes" id="UP000027361">
    <property type="component" value="Unassembled WGS sequence"/>
</dbReference>
<sequence length="130" mass="14097">MMFILNHAYVEGAAWFGCFERANASEHIAPRRAASHCNRASHPWCIPISFIQSPGAQSVSHSQPTHIPSYLLAASSASTLASVTGAPTLCPLHLQCRHAGIGCITRSLLSSCLLFILPVYVCSACIYRLW</sequence>
<dbReference type="InParanoid" id="A0A066WE58"/>
<keyword evidence="3" id="KW-1185">Reference proteome</keyword>
<evidence type="ECO:0000313" key="2">
    <source>
        <dbReference type="EMBL" id="KDN52056.1"/>
    </source>
</evidence>
<name>A0A066WE58_TILAU</name>
<evidence type="ECO:0000256" key="1">
    <source>
        <dbReference type="SAM" id="Phobius"/>
    </source>
</evidence>
<proteinExistence type="predicted"/>
<dbReference type="GeneID" id="25263922"/>
<dbReference type="EMBL" id="JMSN01000014">
    <property type="protein sequence ID" value="KDN52056.1"/>
    <property type="molecule type" value="Genomic_DNA"/>
</dbReference>